<dbReference type="SMART" id="SM00962">
    <property type="entry name" value="SRP54"/>
    <property type="match status" value="1"/>
</dbReference>
<dbReference type="GO" id="GO:0048500">
    <property type="term" value="C:signal recognition particle"/>
    <property type="evidence" value="ECO:0007669"/>
    <property type="project" value="UniProtKB-UniRule"/>
</dbReference>
<dbReference type="InterPro" id="IPR027417">
    <property type="entry name" value="P-loop_NTPase"/>
</dbReference>
<comment type="domain">
    <text evidence="9">Composed of three domains: the N-terminal N domain, which is responsible for interactions with the ribosome, the central G domain, which binds GTP, and the C-terminal M domain, which binds the RNA and the signal sequence of the RNC.</text>
</comment>
<dbReference type="Pfam" id="PF02978">
    <property type="entry name" value="SRP_SPB"/>
    <property type="match status" value="1"/>
</dbReference>
<dbReference type="GO" id="GO:0006614">
    <property type="term" value="P:SRP-dependent cotranslational protein targeting to membrane"/>
    <property type="evidence" value="ECO:0007669"/>
    <property type="project" value="InterPro"/>
</dbReference>
<gene>
    <name evidence="9" type="primary">ffh</name>
    <name evidence="12" type="ORF">AVDCRST_MAG63-4534</name>
</gene>
<dbReference type="InterPro" id="IPR003593">
    <property type="entry name" value="AAA+_ATPase"/>
</dbReference>
<dbReference type="GO" id="GO:0008312">
    <property type="term" value="F:7S RNA binding"/>
    <property type="evidence" value="ECO:0007669"/>
    <property type="project" value="InterPro"/>
</dbReference>
<dbReference type="InterPro" id="IPR000897">
    <property type="entry name" value="SRP54_GTPase_dom"/>
</dbReference>
<dbReference type="GO" id="GO:0003924">
    <property type="term" value="F:GTPase activity"/>
    <property type="evidence" value="ECO:0007669"/>
    <property type="project" value="UniProtKB-UniRule"/>
</dbReference>
<dbReference type="AlphaFoldDB" id="A0A6J4K127"/>
<keyword evidence="3 9" id="KW-0378">Hydrolase</keyword>
<keyword evidence="5 9" id="KW-0342">GTP-binding</keyword>
<dbReference type="Pfam" id="PF02881">
    <property type="entry name" value="SRP54_N"/>
    <property type="match status" value="1"/>
</dbReference>
<dbReference type="EC" id="3.6.5.4" evidence="9"/>
<keyword evidence="4 9" id="KW-0694">RNA-binding</keyword>
<evidence type="ECO:0000256" key="9">
    <source>
        <dbReference type="HAMAP-Rule" id="MF_00306"/>
    </source>
</evidence>
<dbReference type="SMART" id="SM00963">
    <property type="entry name" value="SRP54_N"/>
    <property type="match status" value="1"/>
</dbReference>
<dbReference type="PROSITE" id="PS00300">
    <property type="entry name" value="SRP54"/>
    <property type="match status" value="1"/>
</dbReference>
<dbReference type="InterPro" id="IPR004125">
    <property type="entry name" value="Signal_recog_particle_SRP54_M"/>
</dbReference>
<dbReference type="GO" id="GO:0005525">
    <property type="term" value="F:GTP binding"/>
    <property type="evidence" value="ECO:0007669"/>
    <property type="project" value="UniProtKB-UniRule"/>
</dbReference>
<keyword evidence="2 9" id="KW-0547">Nucleotide-binding</keyword>
<dbReference type="Pfam" id="PF00448">
    <property type="entry name" value="SRP54"/>
    <property type="match status" value="1"/>
</dbReference>
<dbReference type="InterPro" id="IPR004780">
    <property type="entry name" value="SRP"/>
</dbReference>
<dbReference type="InterPro" id="IPR022941">
    <property type="entry name" value="SRP54"/>
</dbReference>
<proteinExistence type="inferred from homology"/>
<comment type="similarity">
    <text evidence="1 9">Belongs to the GTP-binding SRP family. SRP54 subfamily.</text>
</comment>
<evidence type="ECO:0000256" key="2">
    <source>
        <dbReference type="ARBA" id="ARBA00022741"/>
    </source>
</evidence>
<evidence type="ECO:0000256" key="8">
    <source>
        <dbReference type="ARBA" id="ARBA00048027"/>
    </source>
</evidence>
<dbReference type="CDD" id="cd18539">
    <property type="entry name" value="SRP_G"/>
    <property type="match status" value="1"/>
</dbReference>
<dbReference type="HAMAP" id="MF_00306">
    <property type="entry name" value="SRP54"/>
    <property type="match status" value="1"/>
</dbReference>
<dbReference type="PANTHER" id="PTHR11564:SF5">
    <property type="entry name" value="SIGNAL RECOGNITION PARTICLE SUBUNIT SRP54"/>
    <property type="match status" value="1"/>
</dbReference>
<sequence length="475" mass="51463">MFESLSDKLQGVFKRLRGKGTLSADDVDVALREVRLALLEADVNFKVVKDFVARVKERAVGEHILEGLNPAQQVVKVVHEEMIRLLGGEEAQAARLQMAPRPPTVLMLCGLQGAGKTTLAGKLAVHLRKQGRNPLLAACDVQRPAAIKQLQVVGEQVQTPVFTIPNADPVRIAREAVAWAQANGGDVVILDTAGRLHVDDALMRELKQVKEATQPSDILLVLDAMTGQDAVNVARDFDEAVGVGGFVLTKIDGDARGGAAISIRSVVGKPIKFLGVGEKMDALELFHPDRMAGRILGMGDVLSLIEKAESALDEKSALEMEKKLRAGKFDFEDYLEQIQQMRRLGPLDQILKMLPGFAGNKALADLQIDDRIISQREAIIRSMTKKERRDPTLLNGSRRKRIATGSGTTVQEVNRLLTEYDQMRGMMRKMMAGDMPAMGPMAGAGRGAAAKSKKNKKGKGGGGGGGGRFRLPFGR</sequence>
<evidence type="ECO:0000256" key="10">
    <source>
        <dbReference type="SAM" id="MobiDB-lite"/>
    </source>
</evidence>
<dbReference type="SUPFAM" id="SSF52540">
    <property type="entry name" value="P-loop containing nucleoside triphosphate hydrolases"/>
    <property type="match status" value="1"/>
</dbReference>
<dbReference type="Gene3D" id="1.20.120.140">
    <property type="entry name" value="Signal recognition particle SRP54, nucleotide-binding domain"/>
    <property type="match status" value="1"/>
</dbReference>
<comment type="subcellular location">
    <subcellularLocation>
        <location evidence="9">Cytoplasm</location>
    </subcellularLocation>
    <text evidence="9">The SRP-RNC complex is targeted to the cytoplasmic membrane.</text>
</comment>
<dbReference type="SUPFAM" id="SSF47446">
    <property type="entry name" value="Signal peptide-binding domain"/>
    <property type="match status" value="1"/>
</dbReference>
<comment type="catalytic activity">
    <reaction evidence="8 9">
        <text>GTP + H2O = GDP + phosphate + H(+)</text>
        <dbReference type="Rhea" id="RHEA:19669"/>
        <dbReference type="ChEBI" id="CHEBI:15377"/>
        <dbReference type="ChEBI" id="CHEBI:15378"/>
        <dbReference type="ChEBI" id="CHEBI:37565"/>
        <dbReference type="ChEBI" id="CHEBI:43474"/>
        <dbReference type="ChEBI" id="CHEBI:58189"/>
        <dbReference type="EC" id="3.6.5.4"/>
    </reaction>
</comment>
<evidence type="ECO:0000256" key="1">
    <source>
        <dbReference type="ARBA" id="ARBA00005450"/>
    </source>
</evidence>
<organism evidence="12">
    <name type="scientific">uncultured Armatimonadetes bacterium</name>
    <dbReference type="NCBI Taxonomy" id="157466"/>
    <lineage>
        <taxon>Bacteria</taxon>
        <taxon>Bacillati</taxon>
        <taxon>Armatimonadota</taxon>
        <taxon>environmental samples</taxon>
    </lineage>
</organism>
<feature type="region of interest" description="Disordered" evidence="10">
    <location>
        <begin position="442"/>
        <end position="475"/>
    </location>
</feature>
<feature type="binding site" evidence="9">
    <location>
        <begin position="191"/>
        <end position="195"/>
    </location>
    <ligand>
        <name>GTP</name>
        <dbReference type="ChEBI" id="CHEBI:37565"/>
    </ligand>
</feature>
<dbReference type="SMART" id="SM00382">
    <property type="entry name" value="AAA"/>
    <property type="match status" value="1"/>
</dbReference>
<comment type="function">
    <text evidence="9">Involved in targeting and insertion of nascent membrane proteins into the cytoplasmic membrane. Binds to the hydrophobic signal sequence of the ribosome-nascent chain (RNC) as it emerges from the ribosomes. The SRP-RNC complex is then targeted to the cytoplasmic membrane where it interacts with the SRP receptor FtsY.</text>
</comment>
<evidence type="ECO:0000256" key="5">
    <source>
        <dbReference type="ARBA" id="ARBA00023134"/>
    </source>
</evidence>
<reference evidence="12" key="1">
    <citation type="submission" date="2020-02" db="EMBL/GenBank/DDBJ databases">
        <authorList>
            <person name="Meier V. D."/>
        </authorList>
    </citation>
    <scope>NUCLEOTIDE SEQUENCE</scope>
    <source>
        <strain evidence="12">AVDCRST_MAG63</strain>
    </source>
</reference>
<feature type="domain" description="SRP54-type proteins GTP-binding" evidence="11">
    <location>
        <begin position="270"/>
        <end position="283"/>
    </location>
</feature>
<keyword evidence="9" id="KW-0963">Cytoplasm</keyword>
<evidence type="ECO:0000256" key="6">
    <source>
        <dbReference type="ARBA" id="ARBA00023135"/>
    </source>
</evidence>
<dbReference type="InterPro" id="IPR013822">
    <property type="entry name" value="Signal_recog_particl_SRP54_hlx"/>
</dbReference>
<dbReference type="Gene3D" id="1.10.260.30">
    <property type="entry name" value="Signal recognition particle, SRP54 subunit, M-domain"/>
    <property type="match status" value="1"/>
</dbReference>
<name>A0A6J4K127_9BACT</name>
<comment type="subunit">
    <text evidence="9">Part of the signal recognition particle protein translocation system, which is composed of SRP and FtsY.</text>
</comment>
<evidence type="ECO:0000256" key="4">
    <source>
        <dbReference type="ARBA" id="ARBA00022884"/>
    </source>
</evidence>
<evidence type="ECO:0000256" key="3">
    <source>
        <dbReference type="ARBA" id="ARBA00022801"/>
    </source>
</evidence>
<dbReference type="Gene3D" id="3.40.50.300">
    <property type="entry name" value="P-loop containing nucleotide triphosphate hydrolases"/>
    <property type="match status" value="1"/>
</dbReference>
<evidence type="ECO:0000259" key="11">
    <source>
        <dbReference type="PROSITE" id="PS00300"/>
    </source>
</evidence>
<evidence type="ECO:0000256" key="7">
    <source>
        <dbReference type="ARBA" id="ARBA00023274"/>
    </source>
</evidence>
<dbReference type="EMBL" id="CADCTO010000632">
    <property type="protein sequence ID" value="CAA9293131.1"/>
    <property type="molecule type" value="Genomic_DNA"/>
</dbReference>
<keyword evidence="6 9" id="KW-0733">Signal recognition particle</keyword>
<feature type="binding site" evidence="9">
    <location>
        <begin position="110"/>
        <end position="117"/>
    </location>
    <ligand>
        <name>GTP</name>
        <dbReference type="ChEBI" id="CHEBI:37565"/>
    </ligand>
</feature>
<dbReference type="PANTHER" id="PTHR11564">
    <property type="entry name" value="SIGNAL RECOGNITION PARTICLE 54K PROTEIN SRP54"/>
    <property type="match status" value="1"/>
</dbReference>
<dbReference type="NCBIfam" id="TIGR00959">
    <property type="entry name" value="ffh"/>
    <property type="match status" value="1"/>
</dbReference>
<evidence type="ECO:0000313" key="12">
    <source>
        <dbReference type="EMBL" id="CAA9293131.1"/>
    </source>
</evidence>
<dbReference type="InterPro" id="IPR042101">
    <property type="entry name" value="SRP54_N_sf"/>
</dbReference>
<feature type="binding site" evidence="9">
    <location>
        <begin position="249"/>
        <end position="252"/>
    </location>
    <ligand>
        <name>GTP</name>
        <dbReference type="ChEBI" id="CHEBI:37565"/>
    </ligand>
</feature>
<keyword evidence="7 9" id="KW-0687">Ribonucleoprotein</keyword>
<dbReference type="InterPro" id="IPR036891">
    <property type="entry name" value="Signal_recog_part_SRP54_M_sf"/>
</dbReference>
<accession>A0A6J4K127</accession>
<protein>
    <recommendedName>
        <fullName evidence="9">Signal recognition particle protein</fullName>
        <ecNumber evidence="9">3.6.5.4</ecNumber>
    </recommendedName>
    <alternativeName>
        <fullName evidence="9">Fifty-four homolog</fullName>
    </alternativeName>
</protein>